<evidence type="ECO:0000313" key="3">
    <source>
        <dbReference type="Proteomes" id="UP000231638"/>
    </source>
</evidence>
<dbReference type="AlphaFoldDB" id="A0A2D3W4I9"/>
<dbReference type="Gene3D" id="3.40.190.10">
    <property type="entry name" value="Periplasmic binding protein-like II"/>
    <property type="match status" value="2"/>
</dbReference>
<dbReference type="SUPFAM" id="SSF53850">
    <property type="entry name" value="Periplasmic binding protein-like II"/>
    <property type="match status" value="1"/>
</dbReference>
<protein>
    <recommendedName>
        <fullName evidence="1">Solute-binding protein family 3/N-terminal domain-containing protein</fullName>
    </recommendedName>
</protein>
<dbReference type="InterPro" id="IPR001638">
    <property type="entry name" value="Solute-binding_3/MltF_N"/>
</dbReference>
<sequence>MMRWIVLLCTLFLTLNAESFRVYTEYNPPFNYKNAEGKIEGSSVWLLQELFRKTGQTIVDGQINVVPWSRGYHEVLEHPRTVLFSAARTQEREALFAWVGPIGKLRIGVIAKKERHVNLQALRGHNLGKIGTVHDSGAEQLLLKEGFTLEDFDRFSNIDSQLRKLREDRLDAVAFSVDAMFYTLQATGCSIDVYEIVSLLRENDLYFAFHKDTDPALIERLNQTLKAIRP</sequence>
<evidence type="ECO:0000313" key="2">
    <source>
        <dbReference type="EMBL" id="DAB36281.1"/>
    </source>
</evidence>
<proteinExistence type="predicted"/>
<feature type="domain" description="Solute-binding protein family 3/N-terminal" evidence="1">
    <location>
        <begin position="19"/>
        <end position="230"/>
    </location>
</feature>
<dbReference type="EMBL" id="DLUG01000154">
    <property type="protein sequence ID" value="DAB36281.1"/>
    <property type="molecule type" value="Genomic_DNA"/>
</dbReference>
<dbReference type="Pfam" id="PF00497">
    <property type="entry name" value="SBP_bac_3"/>
    <property type="match status" value="1"/>
</dbReference>
<dbReference type="STRING" id="366522.GCA_001548055_01005"/>
<dbReference type="SMART" id="SM00062">
    <property type="entry name" value="PBPb"/>
    <property type="match status" value="1"/>
</dbReference>
<reference evidence="2 3" key="1">
    <citation type="journal article" date="2017" name="Front. Microbiol.">
        <title>Comparative Genomic Analysis of the Class Epsilonproteobacteria and Proposed Reclassification to Epsilonbacteraeota (phyl. nov.).</title>
        <authorList>
            <person name="Waite D.W."/>
            <person name="Vanwonterghem I."/>
            <person name="Rinke C."/>
            <person name="Parks D.H."/>
            <person name="Zhang Y."/>
            <person name="Takai K."/>
            <person name="Sievert S.M."/>
            <person name="Simon J."/>
            <person name="Campbell B.J."/>
            <person name="Hanson T.E."/>
            <person name="Woyke T."/>
            <person name="Klotz M.G."/>
            <person name="Hugenholtz P."/>
        </authorList>
    </citation>
    <scope>NUCLEOTIDE SEQUENCE [LARGE SCALE GENOMIC DNA]</scope>
    <source>
        <strain evidence="2">UBA11420</strain>
    </source>
</reference>
<accession>A0A2D3W4I9</accession>
<name>A0A2D3W4I9_9BACT</name>
<gene>
    <name evidence="2" type="ORF">CFH80_05690</name>
</gene>
<dbReference type="PANTHER" id="PTHR38834">
    <property type="entry name" value="PERIPLASMIC SUBSTRATE BINDING PROTEIN FAMILY 3"/>
    <property type="match status" value="1"/>
</dbReference>
<comment type="caution">
    <text evidence="2">The sequence shown here is derived from an EMBL/GenBank/DDBJ whole genome shotgun (WGS) entry which is preliminary data.</text>
</comment>
<dbReference type="PANTHER" id="PTHR38834:SF3">
    <property type="entry name" value="SOLUTE-BINDING PROTEIN FAMILY 3_N-TERMINAL DOMAIN-CONTAINING PROTEIN"/>
    <property type="match status" value="1"/>
</dbReference>
<dbReference type="Proteomes" id="UP000231638">
    <property type="component" value="Unassembled WGS sequence"/>
</dbReference>
<organism evidence="2 3">
    <name type="scientific">Sulfurospirillum cavolei</name>
    <dbReference type="NCBI Taxonomy" id="366522"/>
    <lineage>
        <taxon>Bacteria</taxon>
        <taxon>Pseudomonadati</taxon>
        <taxon>Campylobacterota</taxon>
        <taxon>Epsilonproteobacteria</taxon>
        <taxon>Campylobacterales</taxon>
        <taxon>Sulfurospirillaceae</taxon>
        <taxon>Sulfurospirillum</taxon>
    </lineage>
</organism>
<evidence type="ECO:0000259" key="1">
    <source>
        <dbReference type="SMART" id="SM00062"/>
    </source>
</evidence>